<evidence type="ECO:0000313" key="3">
    <source>
        <dbReference type="EMBL" id="SDT21077.1"/>
    </source>
</evidence>
<keyword evidence="2" id="KW-0472">Membrane</keyword>
<proteinExistence type="predicted"/>
<evidence type="ECO:0000313" key="4">
    <source>
        <dbReference type="Proteomes" id="UP000198859"/>
    </source>
</evidence>
<dbReference type="RefSeq" id="WP_091733148.1">
    <property type="nucleotide sequence ID" value="NZ_LT629757.1"/>
</dbReference>
<sequence>MSQTPDPTPSPYGGPPHPPSGPGGAPGPGRPGGMSNRAKFWLGFLLAVPAMVVGAVLTSLPSFALGSLGADPAVGGVAGMVVGLAELGGLVALVAVPRTRWWGIGLLAGIAAALIVLAGACVVLLVALSNASYG</sequence>
<gene>
    <name evidence="3" type="ORF">SAMN04488570_3857</name>
</gene>
<keyword evidence="4" id="KW-1185">Reference proteome</keyword>
<evidence type="ECO:0000256" key="1">
    <source>
        <dbReference type="SAM" id="MobiDB-lite"/>
    </source>
</evidence>
<feature type="transmembrane region" description="Helical" evidence="2">
    <location>
        <begin position="73"/>
        <end position="96"/>
    </location>
</feature>
<feature type="compositionally biased region" description="Pro residues" evidence="1">
    <location>
        <begin position="1"/>
        <end position="21"/>
    </location>
</feature>
<keyword evidence="2" id="KW-0812">Transmembrane</keyword>
<evidence type="ECO:0000256" key="2">
    <source>
        <dbReference type="SAM" id="Phobius"/>
    </source>
</evidence>
<feature type="transmembrane region" description="Helical" evidence="2">
    <location>
        <begin position="40"/>
        <end position="61"/>
    </location>
</feature>
<dbReference type="EMBL" id="LT629757">
    <property type="protein sequence ID" value="SDT21077.1"/>
    <property type="molecule type" value="Genomic_DNA"/>
</dbReference>
<dbReference type="Proteomes" id="UP000198859">
    <property type="component" value="Chromosome I"/>
</dbReference>
<name>A0A1H1YI04_9ACTN</name>
<dbReference type="AlphaFoldDB" id="A0A1H1YI04"/>
<reference evidence="4" key="1">
    <citation type="submission" date="2016-10" db="EMBL/GenBank/DDBJ databases">
        <authorList>
            <person name="Varghese N."/>
            <person name="Submissions S."/>
        </authorList>
    </citation>
    <scope>NUCLEOTIDE SEQUENCE [LARGE SCALE GENOMIC DNA]</scope>
    <source>
        <strain evidence="4">DSM 22127</strain>
    </source>
</reference>
<accession>A0A1H1YI04</accession>
<feature type="compositionally biased region" description="Gly residues" evidence="1">
    <location>
        <begin position="22"/>
        <end position="32"/>
    </location>
</feature>
<protein>
    <submittedName>
        <fullName evidence="3">Uncharacterized protein</fullName>
    </submittedName>
</protein>
<organism evidence="3 4">
    <name type="scientific">Nocardioides scoriae</name>
    <dbReference type="NCBI Taxonomy" id="642780"/>
    <lineage>
        <taxon>Bacteria</taxon>
        <taxon>Bacillati</taxon>
        <taxon>Actinomycetota</taxon>
        <taxon>Actinomycetes</taxon>
        <taxon>Propionibacteriales</taxon>
        <taxon>Nocardioidaceae</taxon>
        <taxon>Nocardioides</taxon>
    </lineage>
</organism>
<feature type="transmembrane region" description="Helical" evidence="2">
    <location>
        <begin position="103"/>
        <end position="128"/>
    </location>
</feature>
<feature type="region of interest" description="Disordered" evidence="1">
    <location>
        <begin position="1"/>
        <end position="32"/>
    </location>
</feature>
<dbReference type="STRING" id="642780.SAMN04488570_3857"/>
<keyword evidence="2" id="KW-1133">Transmembrane helix</keyword>